<name>A0A0V1BSM1_TRISP</name>
<keyword evidence="2" id="KW-1185">Reference proteome</keyword>
<evidence type="ECO:0000313" key="1">
    <source>
        <dbReference type="EMBL" id="KRY39919.1"/>
    </source>
</evidence>
<dbReference type="AlphaFoldDB" id="A0A0V1BSM1"/>
<reference evidence="1 2" key="1">
    <citation type="submission" date="2015-01" db="EMBL/GenBank/DDBJ databases">
        <title>Evolution of Trichinella species and genotypes.</title>
        <authorList>
            <person name="Korhonen P.K."/>
            <person name="Edoardo P."/>
            <person name="Giuseppe L.R."/>
            <person name="Gasser R.B."/>
        </authorList>
    </citation>
    <scope>NUCLEOTIDE SEQUENCE [LARGE SCALE GENOMIC DNA]</scope>
    <source>
        <strain evidence="1">ISS3</strain>
    </source>
</reference>
<organism evidence="1 2">
    <name type="scientific">Trichinella spiralis</name>
    <name type="common">Trichina worm</name>
    <dbReference type="NCBI Taxonomy" id="6334"/>
    <lineage>
        <taxon>Eukaryota</taxon>
        <taxon>Metazoa</taxon>
        <taxon>Ecdysozoa</taxon>
        <taxon>Nematoda</taxon>
        <taxon>Enoplea</taxon>
        <taxon>Dorylaimia</taxon>
        <taxon>Trichinellida</taxon>
        <taxon>Trichinellidae</taxon>
        <taxon>Trichinella</taxon>
    </lineage>
</organism>
<protein>
    <submittedName>
        <fullName evidence="1">Uncharacterized protein</fullName>
    </submittedName>
</protein>
<dbReference type="Proteomes" id="UP000054776">
    <property type="component" value="Unassembled WGS sequence"/>
</dbReference>
<gene>
    <name evidence="1" type="ORF">T01_3365</name>
</gene>
<sequence>MYLNSTTDDNTTIDINLCQISIRNVKKFISKVNHFPPKCFITCNVFMVGIFDKDYFDFSFIAFCQFFNMSSFDHFVFGTVYNQCWASAFHEIFVTEIELILLAKWLRIGIEWLQDSKIVESYREREICWPNECSQMFQWKLPTE</sequence>
<evidence type="ECO:0000313" key="2">
    <source>
        <dbReference type="Proteomes" id="UP000054776"/>
    </source>
</evidence>
<proteinExistence type="predicted"/>
<dbReference type="InParanoid" id="A0A0V1BSM1"/>
<dbReference type="EMBL" id="JYDH01000015">
    <property type="protein sequence ID" value="KRY39919.1"/>
    <property type="molecule type" value="Genomic_DNA"/>
</dbReference>
<accession>A0A0V1BSM1</accession>
<comment type="caution">
    <text evidence="1">The sequence shown here is derived from an EMBL/GenBank/DDBJ whole genome shotgun (WGS) entry which is preliminary data.</text>
</comment>